<dbReference type="FunFam" id="3.30.70.870:FF:000002">
    <property type="entry name" value="Translation elongation factor 2"/>
    <property type="match status" value="1"/>
</dbReference>
<dbReference type="SUPFAM" id="SSF54211">
    <property type="entry name" value="Ribosomal protein S5 domain 2-like"/>
    <property type="match status" value="1"/>
</dbReference>
<dbReference type="CDD" id="cd01514">
    <property type="entry name" value="Elongation_Factor_C"/>
    <property type="match status" value="1"/>
</dbReference>
<comment type="subcellular location">
    <subcellularLocation>
        <location evidence="1 10">Cytoplasm</location>
    </subcellularLocation>
</comment>
<feature type="binding site" evidence="10">
    <location>
        <begin position="170"/>
        <end position="173"/>
    </location>
    <ligand>
        <name>GTP</name>
        <dbReference type="ChEBI" id="CHEBI:37565"/>
    </ligand>
</feature>
<keyword evidence="7 10" id="KW-0648">Protein biosynthesis</keyword>
<evidence type="ECO:0000256" key="10">
    <source>
        <dbReference type="HAMAP-Rule" id="MF_00054"/>
    </source>
</evidence>
<dbReference type="InterPro" id="IPR031157">
    <property type="entry name" value="G_TR_CS"/>
</dbReference>
<gene>
    <name evidence="10" type="primary">fusA</name>
    <name evidence="12" type="ordered locus">MSWAN_0238</name>
</gene>
<dbReference type="Gene3D" id="3.30.70.870">
    <property type="entry name" value="Elongation Factor G (Translational Gtpase), domain 3"/>
    <property type="match status" value="1"/>
</dbReference>
<dbReference type="InterPro" id="IPR014721">
    <property type="entry name" value="Ribsml_uS5_D2-typ_fold_subgr"/>
</dbReference>
<organism evidence="12 13">
    <name type="scientific">Methanobacterium paludis (strain DSM 25820 / JCM 18151 / SWAN1)</name>
    <dbReference type="NCBI Taxonomy" id="868131"/>
    <lineage>
        <taxon>Archaea</taxon>
        <taxon>Methanobacteriati</taxon>
        <taxon>Methanobacteriota</taxon>
        <taxon>Methanomada group</taxon>
        <taxon>Methanobacteria</taxon>
        <taxon>Methanobacteriales</taxon>
        <taxon>Methanobacteriaceae</taxon>
        <taxon>Methanobacterium</taxon>
    </lineage>
</organism>
<dbReference type="PRINTS" id="PR00315">
    <property type="entry name" value="ELONGATNFCT"/>
</dbReference>
<dbReference type="InterPro" id="IPR035647">
    <property type="entry name" value="EFG_III/V"/>
</dbReference>
<keyword evidence="4 10" id="KW-0963">Cytoplasm</keyword>
<dbReference type="InterPro" id="IPR009000">
    <property type="entry name" value="Transl_B-barrel_sf"/>
</dbReference>
<dbReference type="CDD" id="cd16261">
    <property type="entry name" value="EF2_snRNP_III"/>
    <property type="match status" value="1"/>
</dbReference>
<dbReference type="InterPro" id="IPR000640">
    <property type="entry name" value="EFG_V-like"/>
</dbReference>
<feature type="domain" description="Tr-type G" evidence="11">
    <location>
        <begin position="41"/>
        <end position="282"/>
    </location>
</feature>
<dbReference type="KEGG" id="mew:MSWAN_0238"/>
<evidence type="ECO:0000256" key="4">
    <source>
        <dbReference type="ARBA" id="ARBA00022490"/>
    </source>
</evidence>
<reference evidence="12 13" key="1">
    <citation type="journal article" date="2014" name="Int. J. Syst. Evol. Microbiol.">
        <title>Methanobacterium paludis sp. nov. and a novel strain of Methanobacterium lacus isolated from northern peatlands.</title>
        <authorList>
            <person name="Cadillo-Quiroz H."/>
            <person name="Brauer S.L."/>
            <person name="Goodson N."/>
            <person name="Yavitt J.B."/>
            <person name="Zinder S.H."/>
        </authorList>
    </citation>
    <scope>NUCLEOTIDE SEQUENCE [LARGE SCALE GENOMIC DNA]</scope>
    <source>
        <strain evidence="13">DSM 25820 / JCM 18151 / SWAN1</strain>
    </source>
</reference>
<evidence type="ECO:0000256" key="9">
    <source>
        <dbReference type="ARBA" id="ARBA00024731"/>
    </source>
</evidence>
<sequence>MFHVVINFRNSKRTLTVFQVILVSRRTKMIEKIKDLMYQPQYIRNIGIVAHIDHGKTTLSDNLLAGAGMISSELAGDQRFLDFDEQEQARGITIDAANVSMVHKYKDDEYLINLIDTPGHVDFGGDVTRAMRAVDGAVVVVCAVEGIMPQTETVLRQALKENVRPVLFINKVDRLINELKLGGDELQQRFIKIIAGANKLIRSMAPEQFKEEWLAKVGDGSVAFGSAYHNWAINVPTMQKTGITFHDISKYCKEDNQKELAEKAPLSDVLLGMVVEHLPSPEISQKYRVPNIWSGDIESVEGQGMVHTDPDSPLAVMVTNVSIDKHAGEIATGRVYGGTIEKGTEIFFVGSMGKARIQQVGVYMGPERINTDQVPAGNIVAITGAKNAIAGETITNYGTNIAPFESIEHISEPVVTVAVEAKNTKDLPKLIEVLRQVGKEDPTVRVEINEETGEHLISGMGELHLEIITYRIDEKGVEIETSEPIVVYRETISGKAGPVEGKSPNKHNKFYLEIEPLDPVISEAIQKGEIKEGKIKGKPTTSTFTEYGLPKDEAKKVWDVYKRSLFINMTRGIQYLDEIKELLLEGFESALDDGPIAREKVMGLKVMLKDAKIHEDAVHRGPAQVLPAIRKATYGAIMMAKPVLLEPIQKVFINVPQDYMGAATREIQNRRGQIVDMSQEGDMATVESTVPVAEMFGFAGDIRSAAEGRCLWSTENAGFERLPNELQKKIIKEIRVRKGLNPEPYGPDHYVG</sequence>
<dbReference type="SMART" id="SM00889">
    <property type="entry name" value="EFG_IV"/>
    <property type="match status" value="1"/>
</dbReference>
<dbReference type="AlphaFoldDB" id="F6D1Z5"/>
<dbReference type="FunFam" id="3.40.50.300:FF:000684">
    <property type="entry name" value="Elongation factor 2"/>
    <property type="match status" value="1"/>
</dbReference>
<evidence type="ECO:0000256" key="2">
    <source>
        <dbReference type="ARBA" id="ARBA00005870"/>
    </source>
</evidence>
<dbReference type="Pfam" id="PF03144">
    <property type="entry name" value="GTP_EFTU_D2"/>
    <property type="match status" value="1"/>
</dbReference>
<dbReference type="PANTHER" id="PTHR42908:SF3">
    <property type="entry name" value="ELONGATION FACTOR-LIKE GTPASE 1"/>
    <property type="match status" value="1"/>
</dbReference>
<dbReference type="CDD" id="cd01885">
    <property type="entry name" value="EF2"/>
    <property type="match status" value="1"/>
</dbReference>
<dbReference type="InterPro" id="IPR005517">
    <property type="entry name" value="Transl_elong_EFG/EF2_IV"/>
</dbReference>
<dbReference type="CDD" id="cd16268">
    <property type="entry name" value="EF2_II"/>
    <property type="match status" value="1"/>
</dbReference>
<dbReference type="Pfam" id="PF14492">
    <property type="entry name" value="EFG_III"/>
    <property type="match status" value="1"/>
</dbReference>
<dbReference type="SUPFAM" id="SSF54980">
    <property type="entry name" value="EF-G C-terminal domain-like"/>
    <property type="match status" value="2"/>
</dbReference>
<dbReference type="PROSITE" id="PS51722">
    <property type="entry name" value="G_TR_2"/>
    <property type="match status" value="1"/>
</dbReference>
<keyword evidence="13" id="KW-1185">Reference proteome</keyword>
<dbReference type="InterPro" id="IPR005225">
    <property type="entry name" value="Small_GTP-bd"/>
</dbReference>
<dbReference type="SMART" id="SM00838">
    <property type="entry name" value="EFG_C"/>
    <property type="match status" value="1"/>
</dbReference>
<protein>
    <recommendedName>
        <fullName evidence="3 10">Elongation factor 2</fullName>
        <shortName evidence="10">EF-2</shortName>
    </recommendedName>
</protein>
<dbReference type="GO" id="GO:0003924">
    <property type="term" value="F:GTPase activity"/>
    <property type="evidence" value="ECO:0007669"/>
    <property type="project" value="InterPro"/>
</dbReference>
<dbReference type="FunFam" id="3.30.70.240:FF:000010">
    <property type="entry name" value="Elongation factor 2"/>
    <property type="match status" value="1"/>
</dbReference>
<dbReference type="Gene3D" id="3.30.230.10">
    <property type="match status" value="1"/>
</dbReference>
<dbReference type="CDD" id="cd01681">
    <property type="entry name" value="aeEF2_snRNP_like_IV"/>
    <property type="match status" value="1"/>
</dbReference>
<dbReference type="HOGENOM" id="CLU_002794_11_1_2"/>
<evidence type="ECO:0000256" key="7">
    <source>
        <dbReference type="ARBA" id="ARBA00022917"/>
    </source>
</evidence>
<evidence type="ECO:0000256" key="5">
    <source>
        <dbReference type="ARBA" id="ARBA00022741"/>
    </source>
</evidence>
<dbReference type="eggNOG" id="arCOG01559">
    <property type="taxonomic scope" value="Archaea"/>
</dbReference>
<evidence type="ECO:0000313" key="12">
    <source>
        <dbReference type="EMBL" id="AEG17284.1"/>
    </source>
</evidence>
<dbReference type="Pfam" id="PF00679">
    <property type="entry name" value="EFG_C"/>
    <property type="match status" value="1"/>
</dbReference>
<dbReference type="Pfam" id="PF00009">
    <property type="entry name" value="GTP_EFTU"/>
    <property type="match status" value="1"/>
</dbReference>
<evidence type="ECO:0000256" key="6">
    <source>
        <dbReference type="ARBA" id="ARBA00022768"/>
    </source>
</evidence>
<evidence type="ECO:0000259" key="11">
    <source>
        <dbReference type="PROSITE" id="PS51722"/>
    </source>
</evidence>
<dbReference type="Proteomes" id="UP000009231">
    <property type="component" value="Chromosome"/>
</dbReference>
<dbReference type="InterPro" id="IPR000795">
    <property type="entry name" value="T_Tr_GTP-bd_dom"/>
</dbReference>
<keyword evidence="6 10" id="KW-0251">Elongation factor</keyword>
<proteinExistence type="inferred from homology"/>
<feature type="binding site" evidence="10">
    <location>
        <begin position="116"/>
        <end position="120"/>
    </location>
    <ligand>
        <name>GTP</name>
        <dbReference type="ChEBI" id="CHEBI:37565"/>
    </ligand>
</feature>
<dbReference type="EMBL" id="CP002772">
    <property type="protein sequence ID" value="AEG17284.1"/>
    <property type="molecule type" value="Genomic_DNA"/>
</dbReference>
<dbReference type="SUPFAM" id="SSF52540">
    <property type="entry name" value="P-loop containing nucleoside triphosphate hydrolases"/>
    <property type="match status" value="1"/>
</dbReference>
<evidence type="ECO:0000256" key="3">
    <source>
        <dbReference type="ARBA" id="ARBA00017891"/>
    </source>
</evidence>
<keyword evidence="8 10" id="KW-0342">GTP-binding</keyword>
<dbReference type="Gene3D" id="3.40.50.300">
    <property type="entry name" value="P-loop containing nucleotide triphosphate hydrolases"/>
    <property type="match status" value="1"/>
</dbReference>
<dbReference type="GO" id="GO:0005525">
    <property type="term" value="F:GTP binding"/>
    <property type="evidence" value="ECO:0007669"/>
    <property type="project" value="UniProtKB-UniRule"/>
</dbReference>
<dbReference type="InterPro" id="IPR004543">
    <property type="entry name" value="Transl_elong_EFG/EF2_arc"/>
</dbReference>
<dbReference type="InterPro" id="IPR004161">
    <property type="entry name" value="EFTu-like_2"/>
</dbReference>
<dbReference type="GO" id="GO:1990904">
    <property type="term" value="C:ribonucleoprotein complex"/>
    <property type="evidence" value="ECO:0007669"/>
    <property type="project" value="TreeGrafter"/>
</dbReference>
<dbReference type="SUPFAM" id="SSF50447">
    <property type="entry name" value="Translation proteins"/>
    <property type="match status" value="1"/>
</dbReference>
<dbReference type="Gene3D" id="2.40.30.10">
    <property type="entry name" value="Translation factors"/>
    <property type="match status" value="1"/>
</dbReference>
<dbReference type="STRING" id="868131.MSWAN_0238"/>
<comment type="similarity">
    <text evidence="2 10">Belongs to the TRAFAC class translation factor GTPase superfamily. Classic translation factor GTPase family. EF-G/EF-2 subfamily.</text>
</comment>
<dbReference type="InterPro" id="IPR041095">
    <property type="entry name" value="EFG_II"/>
</dbReference>
<accession>F6D1Z5</accession>
<dbReference type="NCBIfam" id="TIGR00231">
    <property type="entry name" value="small_GTP"/>
    <property type="match status" value="1"/>
</dbReference>
<evidence type="ECO:0000256" key="1">
    <source>
        <dbReference type="ARBA" id="ARBA00004496"/>
    </source>
</evidence>
<evidence type="ECO:0000313" key="13">
    <source>
        <dbReference type="Proteomes" id="UP000009231"/>
    </source>
</evidence>
<dbReference type="InterPro" id="IPR020568">
    <property type="entry name" value="Ribosomal_Su5_D2-typ_SF"/>
</dbReference>
<feature type="modified residue" description="Diphthamide" evidence="10">
    <location>
        <position position="619"/>
    </location>
</feature>
<dbReference type="PROSITE" id="PS00301">
    <property type="entry name" value="G_TR_1"/>
    <property type="match status" value="1"/>
</dbReference>
<dbReference type="InterPro" id="IPR027417">
    <property type="entry name" value="P-loop_NTPase"/>
</dbReference>
<evidence type="ECO:0000256" key="8">
    <source>
        <dbReference type="ARBA" id="ARBA00023134"/>
    </source>
</evidence>
<dbReference type="Pfam" id="PF03764">
    <property type="entry name" value="EFG_IV"/>
    <property type="match status" value="1"/>
</dbReference>
<dbReference type="GO" id="GO:0005829">
    <property type="term" value="C:cytosol"/>
    <property type="evidence" value="ECO:0007669"/>
    <property type="project" value="TreeGrafter"/>
</dbReference>
<dbReference type="Gene3D" id="3.30.70.240">
    <property type="match status" value="1"/>
</dbReference>
<dbReference type="NCBIfam" id="TIGR00490">
    <property type="entry name" value="aEF-2"/>
    <property type="match status" value="1"/>
</dbReference>
<feature type="binding site" evidence="10">
    <location>
        <begin position="50"/>
        <end position="57"/>
    </location>
    <ligand>
        <name>GTP</name>
        <dbReference type="ChEBI" id="CHEBI:37565"/>
    </ligand>
</feature>
<keyword evidence="5 10" id="KW-0547">Nucleotide-binding</keyword>
<dbReference type="GO" id="GO:0003746">
    <property type="term" value="F:translation elongation factor activity"/>
    <property type="evidence" value="ECO:0007669"/>
    <property type="project" value="UniProtKB-UniRule"/>
</dbReference>
<name>F6D1Z5_METPW</name>
<dbReference type="HAMAP" id="MF_00054_A">
    <property type="entry name" value="EF_G_EF_2_A"/>
    <property type="match status" value="1"/>
</dbReference>
<dbReference type="PANTHER" id="PTHR42908">
    <property type="entry name" value="TRANSLATION ELONGATION FACTOR-RELATED"/>
    <property type="match status" value="1"/>
</dbReference>
<comment type="function">
    <text evidence="9 10">Catalyzes the GTP-dependent ribosomal translocation step during translation elongation. During this step, the ribosome changes from the pre-translocational (PRE) to the post-translocational (POST) state as the newly formed A-site-bound peptidyl-tRNA and P-site-bound deacylated tRNA move to the P and E sites, respectively. Catalyzes the coordinated movement of the two tRNA molecules, the mRNA and conformational changes in the ribosome.</text>
</comment>